<dbReference type="Pfam" id="PF19127">
    <property type="entry name" value="Choline_bind_3"/>
    <property type="match status" value="3"/>
</dbReference>
<feature type="repeat" description="Cell wall-binding" evidence="5">
    <location>
        <begin position="433"/>
        <end position="452"/>
    </location>
</feature>
<dbReference type="GO" id="GO:0009253">
    <property type="term" value="P:peptidoglycan catabolic process"/>
    <property type="evidence" value="ECO:0007669"/>
    <property type="project" value="InterPro"/>
</dbReference>
<keyword evidence="3" id="KW-0378">Hydrolase</keyword>
<feature type="repeat" description="Cell wall-binding" evidence="5">
    <location>
        <begin position="493"/>
        <end position="512"/>
    </location>
</feature>
<name>A0A174B1N0_9FIRM</name>
<evidence type="ECO:0000313" key="6">
    <source>
        <dbReference type="EMBL" id="CUN95001.1"/>
    </source>
</evidence>
<dbReference type="PROSITE" id="PS51170">
    <property type="entry name" value="CW"/>
    <property type="match status" value="10"/>
</dbReference>
<dbReference type="PANTHER" id="PTHR34135:SF2">
    <property type="entry name" value="LYSOZYME"/>
    <property type="match status" value="1"/>
</dbReference>
<feature type="repeat" description="Cell wall-binding" evidence="5">
    <location>
        <begin position="110"/>
        <end position="129"/>
    </location>
</feature>
<reference evidence="6 7" key="1">
    <citation type="submission" date="2015-09" db="EMBL/GenBank/DDBJ databases">
        <authorList>
            <consortium name="Pathogen Informatics"/>
        </authorList>
    </citation>
    <scope>NUCLEOTIDE SEQUENCE [LARGE SCALE GENOMIC DNA]</scope>
    <source>
        <strain evidence="6 7">2789STDY5608860</strain>
    </source>
</reference>
<dbReference type="CDD" id="cd06414">
    <property type="entry name" value="GH25_LytC-like"/>
    <property type="match status" value="1"/>
</dbReference>
<dbReference type="PROSITE" id="PS51904">
    <property type="entry name" value="GLYCOSYL_HYDROL_F25_2"/>
    <property type="match status" value="1"/>
</dbReference>
<feature type="repeat" description="Cell wall-binding" evidence="5">
    <location>
        <begin position="473"/>
        <end position="492"/>
    </location>
</feature>
<dbReference type="PANTHER" id="PTHR34135">
    <property type="entry name" value="LYSOZYME"/>
    <property type="match status" value="1"/>
</dbReference>
<dbReference type="Gene3D" id="2.10.270.20">
    <property type="match status" value="2"/>
</dbReference>
<feature type="repeat" description="Cell wall-binding" evidence="5">
    <location>
        <begin position="413"/>
        <end position="432"/>
    </location>
</feature>
<dbReference type="InterPro" id="IPR002053">
    <property type="entry name" value="Glyco_hydro_25"/>
</dbReference>
<feature type="repeat" description="Cell wall-binding" evidence="5">
    <location>
        <begin position="393"/>
        <end position="412"/>
    </location>
</feature>
<dbReference type="GO" id="GO:0016998">
    <property type="term" value="P:cell wall macromolecule catabolic process"/>
    <property type="evidence" value="ECO:0007669"/>
    <property type="project" value="InterPro"/>
</dbReference>
<sequence>MSMKFFERGKVFIGMIMGMGLLFCGHNSVKAVQEEYTAGSSIKTEYEGEVNYDEDIQTYSSGEILAQSASGWRKDNNGWWYQYSDGSYPAGKWMQNGGKWYYFNQYGYMVIGSQYIDGSWYYFDGKGEMLTGWQQYSGGWWYHNANGVWISSDYANNTIKGIDVSYYQGNIDWNAVKNDGIQFAILRVSASYYSDSYHHFTDKRFKEYAANANSVGMPIGAYIYSKARTTENAVSDAKYVINELKGYTISYPVAIDLEDSSQTDLSRQQLGAIAKTFCNEIRKAGYTPMVYCNENWYKNYIDVSQISNEEMWVARYNYHYNTDIHRTIWQSGSTCRVSGISGNVDIDFANKAFSSWRYNNGRWSYIGTSGEMFTGWHSIGGKWYLFNSNGIMLTGWQKQGKKWYYLDEDGAMRTGWLLLKSNWYYLNRSGEMFTGWHSIGGKWYLFNTNGIMLGGWQKQGVNWYYLSNNGQMLTGWHSIRGNWYLFNSNGVMLTGWQKVEGKWYLMNKSGEMLIGWQKIGKNWYYMNSSGKMLTGWQKIGNKMYYMNSSGVWLY</sequence>
<keyword evidence="4" id="KW-0326">Glycosidase</keyword>
<dbReference type="InterPro" id="IPR017853">
    <property type="entry name" value="GH"/>
</dbReference>
<dbReference type="GO" id="GO:0003796">
    <property type="term" value="F:lysozyme activity"/>
    <property type="evidence" value="ECO:0007669"/>
    <property type="project" value="InterPro"/>
</dbReference>
<dbReference type="Proteomes" id="UP000095384">
    <property type="component" value="Unassembled WGS sequence"/>
</dbReference>
<evidence type="ECO:0000256" key="4">
    <source>
        <dbReference type="ARBA" id="ARBA00023295"/>
    </source>
</evidence>
<dbReference type="Gene3D" id="2.10.270.10">
    <property type="entry name" value="Cholin Binding"/>
    <property type="match status" value="3"/>
</dbReference>
<dbReference type="Gene3D" id="3.20.20.80">
    <property type="entry name" value="Glycosidases"/>
    <property type="match status" value="1"/>
</dbReference>
<dbReference type="SUPFAM" id="SSF51445">
    <property type="entry name" value="(Trans)glycosidases"/>
    <property type="match status" value="1"/>
</dbReference>
<evidence type="ECO:0000256" key="1">
    <source>
        <dbReference type="ARBA" id="ARBA00010646"/>
    </source>
</evidence>
<gene>
    <name evidence="6" type="primary">toxA_1</name>
    <name evidence="6" type="ORF">ERS852417_01292</name>
</gene>
<organism evidence="6 7">
    <name type="scientific">Agathobacter rectalis</name>
    <dbReference type="NCBI Taxonomy" id="39491"/>
    <lineage>
        <taxon>Bacteria</taxon>
        <taxon>Bacillati</taxon>
        <taxon>Bacillota</taxon>
        <taxon>Clostridia</taxon>
        <taxon>Lachnospirales</taxon>
        <taxon>Lachnospiraceae</taxon>
        <taxon>Agathobacter</taxon>
    </lineage>
</organism>
<feature type="repeat" description="Cell wall-binding" evidence="5">
    <location>
        <begin position="453"/>
        <end position="472"/>
    </location>
</feature>
<feature type="repeat" description="Cell wall-binding" evidence="5">
    <location>
        <begin position="90"/>
        <end position="109"/>
    </location>
</feature>
<evidence type="ECO:0000256" key="5">
    <source>
        <dbReference type="PROSITE-ProRule" id="PRU00591"/>
    </source>
</evidence>
<dbReference type="InterPro" id="IPR018077">
    <property type="entry name" value="Glyco_hydro_fam25_subgr"/>
</dbReference>
<protein>
    <submittedName>
        <fullName evidence="6">Toxin A</fullName>
    </submittedName>
</protein>
<dbReference type="InterPro" id="IPR018337">
    <property type="entry name" value="Cell_wall/Cho-bd_repeat"/>
</dbReference>
<proteinExistence type="inferred from homology"/>
<dbReference type="GO" id="GO:0016052">
    <property type="term" value="P:carbohydrate catabolic process"/>
    <property type="evidence" value="ECO:0007669"/>
    <property type="project" value="TreeGrafter"/>
</dbReference>
<keyword evidence="2" id="KW-0677">Repeat</keyword>
<comment type="similarity">
    <text evidence="1">Belongs to the glycosyl hydrolase 25 family.</text>
</comment>
<feature type="repeat" description="Cell wall-binding" evidence="5">
    <location>
        <begin position="373"/>
        <end position="392"/>
    </location>
</feature>
<accession>A0A174B1N0</accession>
<dbReference type="AlphaFoldDB" id="A0A174B1N0"/>
<feature type="repeat" description="Cell wall-binding" evidence="5">
    <location>
        <begin position="513"/>
        <end position="532"/>
    </location>
</feature>
<evidence type="ECO:0000256" key="2">
    <source>
        <dbReference type="ARBA" id="ARBA00022737"/>
    </source>
</evidence>
<evidence type="ECO:0000256" key="3">
    <source>
        <dbReference type="ARBA" id="ARBA00022801"/>
    </source>
</evidence>
<dbReference type="SMART" id="SM00641">
    <property type="entry name" value="Glyco_25"/>
    <property type="match status" value="1"/>
</dbReference>
<dbReference type="Pfam" id="PF01183">
    <property type="entry name" value="Glyco_hydro_25"/>
    <property type="match status" value="1"/>
</dbReference>
<dbReference type="EMBL" id="CYYW01000007">
    <property type="protein sequence ID" value="CUN95001.1"/>
    <property type="molecule type" value="Genomic_DNA"/>
</dbReference>
<dbReference type="SUPFAM" id="SSF69360">
    <property type="entry name" value="Cell wall binding repeat"/>
    <property type="match status" value="3"/>
</dbReference>
<dbReference type="Pfam" id="PF01473">
    <property type="entry name" value="Choline_bind_1"/>
    <property type="match status" value="4"/>
</dbReference>
<evidence type="ECO:0000313" key="7">
    <source>
        <dbReference type="Proteomes" id="UP000095384"/>
    </source>
</evidence>